<dbReference type="PATRIC" id="fig|1229908.8.peg.885"/>
<dbReference type="KEGG" id="nkr:NKOR_04085"/>
<dbReference type="GeneID" id="13724855"/>
<feature type="transmembrane region" description="Helical" evidence="1">
    <location>
        <begin position="6"/>
        <end position="23"/>
    </location>
</feature>
<dbReference type="RefSeq" id="WP_014963094.1">
    <property type="nucleotide sequence ID" value="NC_018655.1"/>
</dbReference>
<dbReference type="STRING" id="1229908.NKOR_04085"/>
<organism evidence="2 3">
    <name type="scientific">Candidatus Nitrosopumilus koreensis AR1</name>
    <dbReference type="NCBI Taxonomy" id="1229908"/>
    <lineage>
        <taxon>Archaea</taxon>
        <taxon>Nitrososphaerota</taxon>
        <taxon>Nitrososphaeria</taxon>
        <taxon>Nitrosopumilales</taxon>
        <taxon>Nitrosopumilaceae</taxon>
        <taxon>Nitrosopumilus</taxon>
    </lineage>
</organism>
<gene>
    <name evidence="2" type="ORF">NKOR_04085</name>
</gene>
<accession>K0B6E1</accession>
<evidence type="ECO:0000256" key="1">
    <source>
        <dbReference type="SAM" id="Phobius"/>
    </source>
</evidence>
<keyword evidence="3" id="KW-1185">Reference proteome</keyword>
<dbReference type="AlphaFoldDB" id="K0B6E1"/>
<dbReference type="HOGENOM" id="CLU_1222473_0_0_2"/>
<evidence type="ECO:0000313" key="2">
    <source>
        <dbReference type="EMBL" id="AFS80707.1"/>
    </source>
</evidence>
<protein>
    <submittedName>
        <fullName evidence="2">Uncharacterized protein</fullName>
    </submittedName>
</protein>
<keyword evidence="1" id="KW-0812">Transmembrane</keyword>
<name>K0B6E1_9ARCH</name>
<dbReference type="Proteomes" id="UP000006101">
    <property type="component" value="Chromosome"/>
</dbReference>
<sequence length="221" mass="25106">MNTNLLLALSVVVVGIILISINYESISNFYTYSVPLKDYTVSKYSDISKTFQGMLDDDSECFTTLNGNLFCYLNPVRFNDDGSSASFVKGENGIEGEIHFDPVDVGATYFLMLDMTLVSDNKAMITFADKDYRIGNSQETFYEVDDKFEFSATVEKFDTFISHCSNYEGTKITIVQYLGIREINGNDYFLTWHTSADSEQGIACDYPQIIQHSLDYNFREL</sequence>
<reference evidence="2 3" key="1">
    <citation type="journal article" date="2012" name="J. Bacteriol.">
        <title>Draft Genome Sequence of an Ammonia-Oxidizing Archaeon, "Candidatus Nitrosopumilus koreensis" AR1, from Marine Sediment.</title>
        <authorList>
            <person name="Park S.J."/>
            <person name="Kim J.G."/>
            <person name="Jung M.Y."/>
            <person name="Kim S.J."/>
            <person name="Cha I.T."/>
            <person name="Kwon K."/>
            <person name="Lee J.H."/>
            <person name="Rhee S.K."/>
        </authorList>
    </citation>
    <scope>NUCLEOTIDE SEQUENCE [LARGE SCALE GENOMIC DNA]</scope>
    <source>
        <strain evidence="2 3">AR1</strain>
    </source>
</reference>
<proteinExistence type="predicted"/>
<evidence type="ECO:0000313" key="3">
    <source>
        <dbReference type="Proteomes" id="UP000006101"/>
    </source>
</evidence>
<keyword evidence="1" id="KW-0472">Membrane</keyword>
<keyword evidence="1" id="KW-1133">Transmembrane helix</keyword>
<dbReference type="EMBL" id="CP003842">
    <property type="protein sequence ID" value="AFS80707.1"/>
    <property type="molecule type" value="Genomic_DNA"/>
</dbReference>